<dbReference type="Gene3D" id="3.20.20.80">
    <property type="entry name" value="Glycosidases"/>
    <property type="match status" value="1"/>
</dbReference>
<sequence>MAGFPPNFVWGVAASAFQIEGATTEGGRLPSVWDTFGRRPGAIADGGTGDVACDHVHRWREDVALIADLGVDAYRLSVSWPRVIGAAGVPNPAGLDFYDRLLDELGERGITPVVNLFHWDLPQWLQDEGGWLRRDTAHRFADYAAVVAARLGDRVGTWAAINEMFEHFVLGHVVGEHAPGLRLPLAESGAVAHHLLLAHGSAVAALRAAGPAPIMAINSYAPARPLSDAAADVAAAAFYDTVQNRLFTDPLLLGRYPDEALPLVQPVIRDGDMAVIANPVDLWGVNYYTVNGVRAVAGDIPLEVAPPAGYPVTAFDWAIVPEGLTEVLLTLRDRYGDRLPPLVVSENGCAVDDVVDAGGQCADPDRVAFLAAHLDAVRAALDAGVDVRGFYVWSLLDNFEWAAGYTKRFGLVHVDYDTQRRTPKSSFGWLREQIRLNRTAPAGGPAR</sequence>
<evidence type="ECO:0000256" key="5">
    <source>
        <dbReference type="ARBA" id="ARBA00023001"/>
    </source>
</evidence>
<evidence type="ECO:0000256" key="7">
    <source>
        <dbReference type="ARBA" id="ARBA00023295"/>
    </source>
</evidence>
<dbReference type="InterPro" id="IPR033132">
    <property type="entry name" value="GH_1_N_CS"/>
</dbReference>
<dbReference type="GO" id="GO:0005829">
    <property type="term" value="C:cytosol"/>
    <property type="evidence" value="ECO:0007669"/>
    <property type="project" value="TreeGrafter"/>
</dbReference>
<evidence type="ECO:0000256" key="3">
    <source>
        <dbReference type="ARBA" id="ARBA00012744"/>
    </source>
</evidence>
<keyword evidence="5" id="KW-0136">Cellulose degradation</keyword>
<dbReference type="PANTHER" id="PTHR10353:SF36">
    <property type="entry name" value="LP05116P"/>
    <property type="match status" value="1"/>
</dbReference>
<dbReference type="PROSITE" id="PS00653">
    <property type="entry name" value="GLYCOSYL_HYDROL_F1_2"/>
    <property type="match status" value="1"/>
</dbReference>
<proteinExistence type="inferred from homology"/>
<keyword evidence="6" id="KW-0119">Carbohydrate metabolism</keyword>
<feature type="binding site" evidence="10">
    <location>
        <position position="162"/>
    </location>
    <ligand>
        <name>substrate</name>
    </ligand>
</feature>
<keyword evidence="7 11" id="KW-0326">Glycosidase</keyword>
<comment type="similarity">
    <text evidence="2 11">Belongs to the glycosyl hydrolase 1 family.</text>
</comment>
<feature type="binding site" evidence="10">
    <location>
        <begin position="400"/>
        <end position="401"/>
    </location>
    <ligand>
        <name>substrate</name>
    </ligand>
</feature>
<dbReference type="GO" id="GO:0008422">
    <property type="term" value="F:beta-glucosidase activity"/>
    <property type="evidence" value="ECO:0007669"/>
    <property type="project" value="UniProtKB-EC"/>
</dbReference>
<evidence type="ECO:0000313" key="13">
    <source>
        <dbReference type="Proteomes" id="UP000598174"/>
    </source>
</evidence>
<accession>A0A919J9D8</accession>
<feature type="binding site" evidence="10">
    <location>
        <position position="18"/>
    </location>
    <ligand>
        <name>substrate</name>
    </ligand>
</feature>
<evidence type="ECO:0000256" key="2">
    <source>
        <dbReference type="ARBA" id="ARBA00010838"/>
    </source>
</evidence>
<evidence type="ECO:0000256" key="9">
    <source>
        <dbReference type="PIRSR" id="PIRSR617736-1"/>
    </source>
</evidence>
<evidence type="ECO:0000256" key="10">
    <source>
        <dbReference type="PIRSR" id="PIRSR617736-2"/>
    </source>
</evidence>
<keyword evidence="4 11" id="KW-0378">Hydrolase</keyword>
<dbReference type="InterPro" id="IPR017853">
    <property type="entry name" value="GH"/>
</dbReference>
<dbReference type="InterPro" id="IPR017736">
    <property type="entry name" value="Glyco_hydro_1_beta-glucosidase"/>
</dbReference>
<dbReference type="GO" id="GO:0030245">
    <property type="term" value="P:cellulose catabolic process"/>
    <property type="evidence" value="ECO:0007669"/>
    <property type="project" value="UniProtKB-KW"/>
</dbReference>
<reference evidence="12" key="1">
    <citation type="submission" date="2021-01" db="EMBL/GenBank/DDBJ databases">
        <title>Whole genome shotgun sequence of Actinoplanes ferrugineus NBRC 15555.</title>
        <authorList>
            <person name="Komaki H."/>
            <person name="Tamura T."/>
        </authorList>
    </citation>
    <scope>NUCLEOTIDE SEQUENCE</scope>
    <source>
        <strain evidence="12">NBRC 15555</strain>
    </source>
</reference>
<evidence type="ECO:0000256" key="8">
    <source>
        <dbReference type="ARBA" id="ARBA00023326"/>
    </source>
</evidence>
<feature type="active site" description="Proton donor" evidence="9">
    <location>
        <position position="163"/>
    </location>
</feature>
<dbReference type="SUPFAM" id="SSF51445">
    <property type="entry name" value="(Trans)glycosidases"/>
    <property type="match status" value="1"/>
</dbReference>
<dbReference type="PRINTS" id="PR00131">
    <property type="entry name" value="GLHYDRLASE1"/>
</dbReference>
<keyword evidence="13" id="KW-1185">Reference proteome</keyword>
<gene>
    <name evidence="12" type="ORF">Afe05nite_80150</name>
</gene>
<comment type="caution">
    <text evidence="12">The sequence shown here is derived from an EMBL/GenBank/DDBJ whole genome shotgun (WGS) entry which is preliminary data.</text>
</comment>
<dbReference type="InterPro" id="IPR001360">
    <property type="entry name" value="Glyco_hydro_1"/>
</dbReference>
<name>A0A919J9D8_9ACTN</name>
<evidence type="ECO:0000256" key="11">
    <source>
        <dbReference type="RuleBase" id="RU361175"/>
    </source>
</evidence>
<organism evidence="12 13">
    <name type="scientific">Paractinoplanes ferrugineus</name>
    <dbReference type="NCBI Taxonomy" id="113564"/>
    <lineage>
        <taxon>Bacteria</taxon>
        <taxon>Bacillati</taxon>
        <taxon>Actinomycetota</taxon>
        <taxon>Actinomycetes</taxon>
        <taxon>Micromonosporales</taxon>
        <taxon>Micromonosporaceae</taxon>
        <taxon>Paractinoplanes</taxon>
    </lineage>
</organism>
<feature type="binding site" evidence="10">
    <location>
        <position position="288"/>
    </location>
    <ligand>
        <name>substrate</name>
    </ligand>
</feature>
<feature type="active site" description="Nucleophile" evidence="9">
    <location>
        <position position="346"/>
    </location>
</feature>
<comment type="catalytic activity">
    <reaction evidence="1 11">
        <text>Hydrolysis of terminal, non-reducing beta-D-glucosyl residues with release of beta-D-glucose.</text>
        <dbReference type="EC" id="3.2.1.21"/>
    </reaction>
</comment>
<feature type="binding site" evidence="10">
    <location>
        <position position="393"/>
    </location>
    <ligand>
        <name>substrate</name>
    </ligand>
</feature>
<keyword evidence="8" id="KW-0624">Polysaccharide degradation</keyword>
<dbReference type="PANTHER" id="PTHR10353">
    <property type="entry name" value="GLYCOSYL HYDROLASE"/>
    <property type="match status" value="1"/>
</dbReference>
<dbReference type="AlphaFoldDB" id="A0A919J9D8"/>
<protein>
    <recommendedName>
        <fullName evidence="3 11">Beta-glucosidase</fullName>
        <ecNumber evidence="3 11">3.2.1.21</ecNumber>
    </recommendedName>
</protein>
<evidence type="ECO:0000256" key="6">
    <source>
        <dbReference type="ARBA" id="ARBA00023277"/>
    </source>
</evidence>
<dbReference type="RefSeq" id="WP_203822519.1">
    <property type="nucleotide sequence ID" value="NZ_BAAABP010000066.1"/>
</dbReference>
<dbReference type="NCBIfam" id="TIGR03356">
    <property type="entry name" value="BGL"/>
    <property type="match status" value="1"/>
</dbReference>
<feature type="binding site" evidence="10">
    <location>
        <position position="118"/>
    </location>
    <ligand>
        <name>substrate</name>
    </ligand>
</feature>
<evidence type="ECO:0000313" key="12">
    <source>
        <dbReference type="EMBL" id="GIE16175.1"/>
    </source>
</evidence>
<dbReference type="EMBL" id="BOMM01000079">
    <property type="protein sequence ID" value="GIE16175.1"/>
    <property type="molecule type" value="Genomic_DNA"/>
</dbReference>
<dbReference type="FunFam" id="3.20.20.80:FF:000004">
    <property type="entry name" value="Beta-glucosidase 6-phospho-beta-glucosidase"/>
    <property type="match status" value="1"/>
</dbReference>
<dbReference type="Pfam" id="PF00232">
    <property type="entry name" value="Glyco_hydro_1"/>
    <property type="match status" value="1"/>
</dbReference>
<evidence type="ECO:0000256" key="4">
    <source>
        <dbReference type="ARBA" id="ARBA00022801"/>
    </source>
</evidence>
<evidence type="ECO:0000256" key="1">
    <source>
        <dbReference type="ARBA" id="ARBA00000448"/>
    </source>
</evidence>
<dbReference type="EC" id="3.2.1.21" evidence="3 11"/>
<dbReference type="Proteomes" id="UP000598174">
    <property type="component" value="Unassembled WGS sequence"/>
</dbReference>